<dbReference type="STRING" id="5865.A7ASI6"/>
<dbReference type="SMART" id="SM00449">
    <property type="entry name" value="SPRY"/>
    <property type="match status" value="1"/>
</dbReference>
<dbReference type="SUPFAM" id="SSF49899">
    <property type="entry name" value="Concanavalin A-like lectins/glucanases"/>
    <property type="match status" value="1"/>
</dbReference>
<evidence type="ECO:0000256" key="2">
    <source>
        <dbReference type="ARBA" id="ARBA00023242"/>
    </source>
</evidence>
<evidence type="ECO:0000313" key="5">
    <source>
        <dbReference type="Proteomes" id="UP000002173"/>
    </source>
</evidence>
<accession>A7ASI6</accession>
<dbReference type="PANTHER" id="PTHR10598:SF0">
    <property type="entry name" value="SET1_ASH2 HISTONE METHYLTRANSFERASE COMPLEX SUBUNIT ASH2"/>
    <property type="match status" value="1"/>
</dbReference>
<dbReference type="RefSeq" id="XP_001611073.1">
    <property type="nucleotide sequence ID" value="XM_001611023.1"/>
</dbReference>
<dbReference type="Gene3D" id="2.60.120.920">
    <property type="match status" value="1"/>
</dbReference>
<feature type="domain" description="SPRY" evidence="3">
    <location>
        <begin position="69"/>
        <end position="264"/>
    </location>
</feature>
<dbReference type="EMBL" id="AAXT01000002">
    <property type="protein sequence ID" value="EDO07505.1"/>
    <property type="molecule type" value="Genomic_DNA"/>
</dbReference>
<name>A7ASI6_BABBO</name>
<reference evidence="5" key="2">
    <citation type="journal article" date="2020" name="Data Brief">
        <title>Transcriptome dataset of Babesia bovis life stages within vertebrate and invertebrate hosts.</title>
        <authorList>
            <person name="Ueti M.W."/>
            <person name="Johnson W.C."/>
            <person name="Kappmeyer L.S."/>
            <person name="Herndon D.R."/>
            <person name="Mousel M.R."/>
            <person name="Reif K.E."/>
            <person name="Taus N.S."/>
            <person name="Ifeonu O.O."/>
            <person name="Silva J.C."/>
            <person name="Suarez C.E."/>
            <person name="Brayton K.A."/>
        </authorList>
    </citation>
    <scope>NUCLEOTIDE SEQUENCE [LARGE SCALE GENOMIC DNA]</scope>
</reference>
<dbReference type="CDD" id="cd12872">
    <property type="entry name" value="SPRY_Ash2"/>
    <property type="match status" value="1"/>
</dbReference>
<dbReference type="InterPro" id="IPR037353">
    <property type="entry name" value="ASH2"/>
</dbReference>
<dbReference type="KEGG" id="bbo:BBOV_IV011530"/>
<evidence type="ECO:0000313" key="4">
    <source>
        <dbReference type="EMBL" id="EDO07505.1"/>
    </source>
</evidence>
<dbReference type="GO" id="GO:0048188">
    <property type="term" value="C:Set1C/COMPASS complex"/>
    <property type="evidence" value="ECO:0007669"/>
    <property type="project" value="InterPro"/>
</dbReference>
<evidence type="ECO:0000256" key="1">
    <source>
        <dbReference type="ARBA" id="ARBA00004123"/>
    </source>
</evidence>
<dbReference type="InterPro" id="IPR003877">
    <property type="entry name" value="SPRY_dom"/>
</dbReference>
<protein>
    <recommendedName>
        <fullName evidence="3">SPRY domain-containing protein</fullName>
    </recommendedName>
</protein>
<dbReference type="VEuPathDB" id="PiroplasmaDB:BBOV_IV011530"/>
<dbReference type="AlphaFoldDB" id="A7ASI6"/>
<evidence type="ECO:0000259" key="3">
    <source>
        <dbReference type="SMART" id="SM00449"/>
    </source>
</evidence>
<dbReference type="InParanoid" id="A7ASI6"/>
<comment type="subcellular location">
    <subcellularLocation>
        <location evidence="1">Nucleus</location>
    </subcellularLocation>
</comment>
<dbReference type="GeneID" id="5479307"/>
<dbReference type="GO" id="GO:0000976">
    <property type="term" value="F:transcription cis-regulatory region binding"/>
    <property type="evidence" value="ECO:0007669"/>
    <property type="project" value="TreeGrafter"/>
</dbReference>
<proteinExistence type="predicted"/>
<reference evidence="5" key="3">
    <citation type="journal article" date="2021" name="Int. J. Parasitol.">
        <title>Comparative analysis of gene expression between Babesia bovis blood stages and kinetes allowed by improved genome annotation.</title>
        <authorList>
            <person name="Ueti M.W."/>
            <person name="Johnson W.C."/>
            <person name="Kappmeyer L.S."/>
            <person name="Herndon D.R."/>
            <person name="Mousel M.R."/>
            <person name="Reif K.E."/>
            <person name="Taus N.S."/>
            <person name="Ifeonu O.O."/>
            <person name="Silva J.C."/>
            <person name="Suarez C.E."/>
            <person name="Brayton K.A."/>
        </authorList>
    </citation>
    <scope>NUCLEOTIDE SEQUENCE [LARGE SCALE GENOMIC DNA]</scope>
</reference>
<sequence length="354" mass="39460">MPAEKPKKAVDLALENKKQKIIFHPDLEYNSFDVRYAEVEPPAKISEDRLTYTGSTLWCTALTRGCATTGNWYFECKIGEPIPNWRNFKLRGWDSENNIGGIVDKNPHLESVLKPCVRVGYGARLARFESPLGSNAFSCAIGQDKGRIYQHDSIICPPEDLMDDLKPGDIIGCALKLGTPTTKVPDPRAIAYLWAFVKKGLLAEVSNPNALEELMVINKDSELRFSVNGVWRNTVVKDLYCVEYHPAVSTFMGASCTLIVGPEFNYAPPDNTYKPVNEMTNSEYPCKGELLKFWILGDTSVLSEGAVINREYHRISPKEAMSYVANHIANNSAKTNNYTAENNNVVNAETKPIA</sequence>
<dbReference type="InterPro" id="IPR013320">
    <property type="entry name" value="ConA-like_dom_sf"/>
</dbReference>
<comment type="caution">
    <text evidence="4">The sequence shown here is derived from an EMBL/GenBank/DDBJ whole genome shotgun (WGS) entry which is preliminary data.</text>
</comment>
<dbReference type="eggNOG" id="KOG2626">
    <property type="taxonomic scope" value="Eukaryota"/>
</dbReference>
<reference evidence="4 5" key="1">
    <citation type="journal article" date="2007" name="PLoS Pathog.">
        <title>Genome sequence of Babesia bovis and comparative analysis of apicomplexan hemoprotozoa.</title>
        <authorList>
            <person name="Brayton K.A."/>
            <person name="Lau A.O.T."/>
            <person name="Herndon D.R."/>
            <person name="Hannick L."/>
            <person name="Kappmeyer L.S."/>
            <person name="Berens S.J."/>
            <person name="Bidwell S.L."/>
            <person name="Brown W.C."/>
            <person name="Crabtree J."/>
            <person name="Fadrosh D."/>
            <person name="Feldblum T."/>
            <person name="Forberger H.A."/>
            <person name="Haas B.J."/>
            <person name="Howell J.M."/>
            <person name="Khouri H."/>
            <person name="Koo H."/>
            <person name="Mann D.J."/>
            <person name="Norimine J."/>
            <person name="Paulsen I.T."/>
            <person name="Radune D."/>
            <person name="Ren Q."/>
            <person name="Smith R.K. Jr."/>
            <person name="Suarez C.E."/>
            <person name="White O."/>
            <person name="Wortman J.R."/>
            <person name="Knowles D.P. Jr."/>
            <person name="McElwain T.F."/>
            <person name="Nene V.M."/>
        </authorList>
    </citation>
    <scope>NUCLEOTIDE SEQUENCE [LARGE SCALE GENOMIC DNA]</scope>
    <source>
        <strain evidence="4">T2Bo</strain>
    </source>
</reference>
<dbReference type="OMA" id="WYFECKI"/>
<gene>
    <name evidence="4" type="ORF">BBOV_IV011530</name>
</gene>
<dbReference type="PANTHER" id="PTHR10598">
    <property type="entry name" value="SET1/ASH2 HISTONE METHYLTRANSFERASE COMPLEX SUBUNIT ASH2"/>
    <property type="match status" value="1"/>
</dbReference>
<keyword evidence="5" id="KW-1185">Reference proteome</keyword>
<dbReference type="Proteomes" id="UP000002173">
    <property type="component" value="Unassembled WGS sequence"/>
</dbReference>
<keyword evidence="2" id="KW-0539">Nucleus</keyword>
<dbReference type="InterPro" id="IPR043136">
    <property type="entry name" value="B30.2/SPRY_sf"/>
</dbReference>
<organism evidence="4 5">
    <name type="scientific">Babesia bovis</name>
    <dbReference type="NCBI Taxonomy" id="5865"/>
    <lineage>
        <taxon>Eukaryota</taxon>
        <taxon>Sar</taxon>
        <taxon>Alveolata</taxon>
        <taxon>Apicomplexa</taxon>
        <taxon>Aconoidasida</taxon>
        <taxon>Piroplasmida</taxon>
        <taxon>Babesiidae</taxon>
        <taxon>Babesia</taxon>
    </lineage>
</organism>